<organism evidence="1 2">
    <name type="scientific">Papaver somniferum</name>
    <name type="common">Opium poppy</name>
    <dbReference type="NCBI Taxonomy" id="3469"/>
    <lineage>
        <taxon>Eukaryota</taxon>
        <taxon>Viridiplantae</taxon>
        <taxon>Streptophyta</taxon>
        <taxon>Embryophyta</taxon>
        <taxon>Tracheophyta</taxon>
        <taxon>Spermatophyta</taxon>
        <taxon>Magnoliopsida</taxon>
        <taxon>Ranunculales</taxon>
        <taxon>Papaveraceae</taxon>
        <taxon>Papaveroideae</taxon>
        <taxon>Papaver</taxon>
    </lineage>
</organism>
<gene>
    <name evidence="1" type="ORF">C5167_048858</name>
</gene>
<dbReference type="PANTHER" id="PTHR11455:SF22">
    <property type="entry name" value="CRYPTOCHROME DASH"/>
    <property type="match status" value="1"/>
</dbReference>
<dbReference type="InterPro" id="IPR002081">
    <property type="entry name" value="Cryptochrome/DNA_photolyase_1"/>
</dbReference>
<evidence type="ECO:0000313" key="1">
    <source>
        <dbReference type="EMBL" id="RZC73377.1"/>
    </source>
</evidence>
<dbReference type="GO" id="GO:0003677">
    <property type="term" value="F:DNA binding"/>
    <property type="evidence" value="ECO:0007669"/>
    <property type="project" value="TreeGrafter"/>
</dbReference>
<dbReference type="STRING" id="3469.A0A4Y7KKJ2"/>
<name>A0A4Y7KKJ2_PAPSO</name>
<sequence length="230" mass="26047">MKCLLQHFLSLPFPQFPSPSLLSRFWTKKHSRQLGCLLSSHSILAVYYVDPRNFGVSLLSEGSTSANRNPTNVKLELAWGSTMYHVDDLPFNPSSLPDIYTQFCKAKKEMCFVGGDSAALGRVYEYFWKKVDREKLRLGGAKISIFLNLGETALQDANMKELSTTAFASIQGRQFCSFLVRDMGIDWLLSAEWFEISWIMIQVQIMGTGHAVQVLGMIQERICKSVFPNK</sequence>
<dbReference type="Gramene" id="RZC73377">
    <property type="protein sequence ID" value="RZC73377"/>
    <property type="gene ID" value="C5167_048858"/>
</dbReference>
<dbReference type="Proteomes" id="UP000316621">
    <property type="component" value="Chromosome 8"/>
</dbReference>
<dbReference type="PANTHER" id="PTHR11455">
    <property type="entry name" value="CRYPTOCHROME"/>
    <property type="match status" value="1"/>
</dbReference>
<dbReference type="Gene3D" id="1.10.579.10">
    <property type="entry name" value="DNA Cyclobutane Dipyrimidine Photolyase, subunit A, domain 3"/>
    <property type="match status" value="1"/>
</dbReference>
<dbReference type="EMBL" id="CM010722">
    <property type="protein sequence ID" value="RZC73377.1"/>
    <property type="molecule type" value="Genomic_DNA"/>
</dbReference>
<keyword evidence="2" id="KW-1185">Reference proteome</keyword>
<proteinExistence type="predicted"/>
<dbReference type="AlphaFoldDB" id="A0A4Y7KKJ2"/>
<evidence type="ECO:0000313" key="2">
    <source>
        <dbReference type="Proteomes" id="UP000316621"/>
    </source>
</evidence>
<protein>
    <submittedName>
        <fullName evidence="1">Uncharacterized protein</fullName>
    </submittedName>
</protein>
<dbReference type="GO" id="GO:0003904">
    <property type="term" value="F:deoxyribodipyrimidine photo-lyase activity"/>
    <property type="evidence" value="ECO:0007669"/>
    <property type="project" value="TreeGrafter"/>
</dbReference>
<dbReference type="GO" id="GO:0000719">
    <property type="term" value="P:photoreactive repair"/>
    <property type="evidence" value="ECO:0007669"/>
    <property type="project" value="TreeGrafter"/>
</dbReference>
<accession>A0A4Y7KKJ2</accession>
<dbReference type="GO" id="GO:0071949">
    <property type="term" value="F:FAD binding"/>
    <property type="evidence" value="ECO:0007669"/>
    <property type="project" value="TreeGrafter"/>
</dbReference>
<reference evidence="1 2" key="1">
    <citation type="journal article" date="2018" name="Science">
        <title>The opium poppy genome and morphinan production.</title>
        <authorList>
            <person name="Guo L."/>
            <person name="Winzer T."/>
            <person name="Yang X."/>
            <person name="Li Y."/>
            <person name="Ning Z."/>
            <person name="He Z."/>
            <person name="Teodor R."/>
            <person name="Lu Y."/>
            <person name="Bowser T.A."/>
            <person name="Graham I.A."/>
            <person name="Ye K."/>
        </authorList>
    </citation>
    <scope>NUCLEOTIDE SEQUENCE [LARGE SCALE GENOMIC DNA]</scope>
    <source>
        <strain evidence="2">cv. HN1</strain>
        <tissue evidence="1">Leaves</tissue>
    </source>
</reference>